<dbReference type="OrthoDB" id="2735536at2759"/>
<dbReference type="SUPFAM" id="SSF51735">
    <property type="entry name" value="NAD(P)-binding Rossmann-fold domains"/>
    <property type="match status" value="1"/>
</dbReference>
<evidence type="ECO:0000313" key="1">
    <source>
        <dbReference type="EMBL" id="KAJ5094953.1"/>
    </source>
</evidence>
<evidence type="ECO:0000313" key="2">
    <source>
        <dbReference type="Proteomes" id="UP001149074"/>
    </source>
</evidence>
<dbReference type="InterPro" id="IPR036291">
    <property type="entry name" value="NAD(P)-bd_dom_sf"/>
</dbReference>
<accession>A0A9W9F7B7</accession>
<dbReference type="GeneID" id="81358716"/>
<dbReference type="Gene3D" id="3.40.50.720">
    <property type="entry name" value="NAD(P)-binding Rossmann-like Domain"/>
    <property type="match status" value="1"/>
</dbReference>
<dbReference type="EMBL" id="JAPQKI010000006">
    <property type="protein sequence ID" value="KAJ5094953.1"/>
    <property type="molecule type" value="Genomic_DNA"/>
</dbReference>
<dbReference type="AlphaFoldDB" id="A0A9W9F7B7"/>
<comment type="caution">
    <text evidence="1">The sequence shown here is derived from an EMBL/GenBank/DDBJ whole genome shotgun (WGS) entry which is preliminary data.</text>
</comment>
<name>A0A9W9F7B7_9EURO</name>
<proteinExistence type="predicted"/>
<dbReference type="RefSeq" id="XP_056473103.1">
    <property type="nucleotide sequence ID" value="XM_056619737.1"/>
</dbReference>
<sequence>MAAFIDTFPPFLFVNVEDVAQLHVAALLLPDVEGERILAFAGPFNRNDLVRSIRKLFPGRQLSEDIPGLTMNESSIMPAARANDLLKGMWDKEFTSLDDSLKDNLEEFL</sequence>
<dbReference type="Proteomes" id="UP001149074">
    <property type="component" value="Unassembled WGS sequence"/>
</dbReference>
<reference evidence="1" key="2">
    <citation type="journal article" date="2023" name="IMA Fungus">
        <title>Comparative genomic study of the Penicillium genus elucidates a diverse pangenome and 15 lateral gene transfer events.</title>
        <authorList>
            <person name="Petersen C."/>
            <person name="Sorensen T."/>
            <person name="Nielsen M.R."/>
            <person name="Sondergaard T.E."/>
            <person name="Sorensen J.L."/>
            <person name="Fitzpatrick D.A."/>
            <person name="Frisvad J.C."/>
            <person name="Nielsen K.L."/>
        </authorList>
    </citation>
    <scope>NUCLEOTIDE SEQUENCE</scope>
    <source>
        <strain evidence="1">IBT 30761</strain>
    </source>
</reference>
<organism evidence="1 2">
    <name type="scientific">Penicillium argentinense</name>
    <dbReference type="NCBI Taxonomy" id="1131581"/>
    <lineage>
        <taxon>Eukaryota</taxon>
        <taxon>Fungi</taxon>
        <taxon>Dikarya</taxon>
        <taxon>Ascomycota</taxon>
        <taxon>Pezizomycotina</taxon>
        <taxon>Eurotiomycetes</taxon>
        <taxon>Eurotiomycetidae</taxon>
        <taxon>Eurotiales</taxon>
        <taxon>Aspergillaceae</taxon>
        <taxon>Penicillium</taxon>
    </lineage>
</organism>
<gene>
    <name evidence="1" type="ORF">N7532_007244</name>
</gene>
<protein>
    <submittedName>
        <fullName evidence="1">Uncharacterized protein</fullName>
    </submittedName>
</protein>
<keyword evidence="2" id="KW-1185">Reference proteome</keyword>
<reference evidence="1" key="1">
    <citation type="submission" date="2022-11" db="EMBL/GenBank/DDBJ databases">
        <authorList>
            <person name="Petersen C."/>
        </authorList>
    </citation>
    <scope>NUCLEOTIDE SEQUENCE</scope>
    <source>
        <strain evidence="1">IBT 30761</strain>
    </source>
</reference>